<dbReference type="PROSITE" id="PS51186">
    <property type="entry name" value="GNAT"/>
    <property type="match status" value="1"/>
</dbReference>
<dbReference type="InterPro" id="IPR016181">
    <property type="entry name" value="Acyl_CoA_acyltransferase"/>
</dbReference>
<dbReference type="GO" id="GO:0016746">
    <property type="term" value="F:acyltransferase activity"/>
    <property type="evidence" value="ECO:0007669"/>
    <property type="project" value="UniProtKB-KW"/>
</dbReference>
<evidence type="ECO:0000313" key="4">
    <source>
        <dbReference type="EMBL" id="MFC6007946.1"/>
    </source>
</evidence>
<dbReference type="EC" id="2.3.1.-" evidence="4"/>
<dbReference type="RefSeq" id="WP_345715366.1">
    <property type="nucleotide sequence ID" value="NZ_BAABFP010000002.1"/>
</dbReference>
<comment type="caution">
    <text evidence="4">The sequence shown here is derived from an EMBL/GenBank/DDBJ whole genome shotgun (WGS) entry which is preliminary data.</text>
</comment>
<name>A0ABW1JF05_9ACTN</name>
<dbReference type="PANTHER" id="PTHR43877">
    <property type="entry name" value="AMINOALKYLPHOSPHONATE N-ACETYLTRANSFERASE-RELATED-RELATED"/>
    <property type="match status" value="1"/>
</dbReference>
<proteinExistence type="predicted"/>
<dbReference type="EMBL" id="JBHSRD010000004">
    <property type="protein sequence ID" value="MFC6007946.1"/>
    <property type="molecule type" value="Genomic_DNA"/>
</dbReference>
<dbReference type="Proteomes" id="UP001596189">
    <property type="component" value="Unassembled WGS sequence"/>
</dbReference>
<keyword evidence="2 4" id="KW-0012">Acyltransferase</keyword>
<evidence type="ECO:0000256" key="2">
    <source>
        <dbReference type="ARBA" id="ARBA00023315"/>
    </source>
</evidence>
<evidence type="ECO:0000313" key="5">
    <source>
        <dbReference type="Proteomes" id="UP001596189"/>
    </source>
</evidence>
<gene>
    <name evidence="4" type="ORF">ACFQDO_12495</name>
</gene>
<keyword evidence="1 4" id="KW-0808">Transferase</keyword>
<reference evidence="5" key="1">
    <citation type="journal article" date="2019" name="Int. J. Syst. Evol. Microbiol.">
        <title>The Global Catalogue of Microorganisms (GCM) 10K type strain sequencing project: providing services to taxonomists for standard genome sequencing and annotation.</title>
        <authorList>
            <consortium name="The Broad Institute Genomics Platform"/>
            <consortium name="The Broad Institute Genome Sequencing Center for Infectious Disease"/>
            <person name="Wu L."/>
            <person name="Ma J."/>
        </authorList>
    </citation>
    <scope>NUCLEOTIDE SEQUENCE [LARGE SCALE GENOMIC DNA]</scope>
    <source>
        <strain evidence="5">KACC 14249</strain>
    </source>
</reference>
<dbReference type="CDD" id="cd04301">
    <property type="entry name" value="NAT_SF"/>
    <property type="match status" value="1"/>
</dbReference>
<accession>A0ABW1JF05</accession>
<keyword evidence="5" id="KW-1185">Reference proteome</keyword>
<dbReference type="Gene3D" id="3.40.630.30">
    <property type="match status" value="1"/>
</dbReference>
<dbReference type="SUPFAM" id="SSF55729">
    <property type="entry name" value="Acyl-CoA N-acyltransferases (Nat)"/>
    <property type="match status" value="2"/>
</dbReference>
<sequence length="353" mass="38928">MSDVRIVELDPLAEDAVSVALLEGWVAVGMASARAEFGDRHTVYSIDEVREMQREVTTRRIHRLAAVAPTDGGVGLGAGGQVVGEAAIHLPLLDNTHFAALFLSVHPRWRRQGIGRALLTELERRAVEAGRRTLCLESDLAPNPDAAAYSFAPRHGYAPALVTTRYDLDLPDGDLDPLLAGLEAEGARHATEYDLLTWWDDVPDAWVDQRAHLSERMATDAPMGEVDVEEEVWDAERVRETFRVARAMGRHVVETVAVHRASGQAVAFTAMAVAEHTPDVAYQWDTLVLSEHRGHRLGQLVKAANLRALRDRMPAVARVVTWNADVNAPMLRVNRELGFAPIGVNTEWQKTLT</sequence>
<dbReference type="Pfam" id="PF00583">
    <property type="entry name" value="Acetyltransf_1"/>
    <property type="match status" value="1"/>
</dbReference>
<organism evidence="4 5">
    <name type="scientific">Angustibacter luteus</name>
    <dbReference type="NCBI Taxonomy" id="658456"/>
    <lineage>
        <taxon>Bacteria</taxon>
        <taxon>Bacillati</taxon>
        <taxon>Actinomycetota</taxon>
        <taxon>Actinomycetes</taxon>
        <taxon>Kineosporiales</taxon>
        <taxon>Kineosporiaceae</taxon>
    </lineage>
</organism>
<dbReference type="InterPro" id="IPR050832">
    <property type="entry name" value="Bact_Acetyltransf"/>
</dbReference>
<protein>
    <submittedName>
        <fullName evidence="4">GNAT family N-acetyltransferase</fullName>
        <ecNumber evidence="4">2.3.1.-</ecNumber>
    </submittedName>
</protein>
<evidence type="ECO:0000256" key="1">
    <source>
        <dbReference type="ARBA" id="ARBA00022679"/>
    </source>
</evidence>
<evidence type="ECO:0000259" key="3">
    <source>
        <dbReference type="PROSITE" id="PS51186"/>
    </source>
</evidence>
<feature type="domain" description="N-acetyltransferase" evidence="3">
    <location>
        <begin position="4"/>
        <end position="185"/>
    </location>
</feature>
<dbReference type="InterPro" id="IPR000182">
    <property type="entry name" value="GNAT_dom"/>
</dbReference>